<dbReference type="RefSeq" id="WP_048885620.1">
    <property type="nucleotide sequence ID" value="NZ_CP011310.1"/>
</dbReference>
<dbReference type="Proteomes" id="UP000059113">
    <property type="component" value="Chromosome"/>
</dbReference>
<dbReference type="Gene3D" id="3.40.47.10">
    <property type="match status" value="1"/>
</dbReference>
<dbReference type="InterPro" id="IPR002155">
    <property type="entry name" value="Thiolase"/>
</dbReference>
<dbReference type="STRING" id="1648404.CP97_08830"/>
<dbReference type="CDD" id="cd00829">
    <property type="entry name" value="SCP-x_thiolase"/>
    <property type="match status" value="1"/>
</dbReference>
<reference evidence="3" key="2">
    <citation type="submission" date="2015-04" db="EMBL/GenBank/DDBJ databases">
        <title>The complete genome sequence of Erythrobacter sp. s21-N3.</title>
        <authorList>
            <person name="Zhuang L."/>
            <person name="Liu Y."/>
            <person name="Shao Z."/>
        </authorList>
    </citation>
    <scope>NUCLEOTIDE SEQUENCE [LARGE SCALE GENOMIC DNA]</scope>
    <source>
        <strain evidence="3">s21-N3</strain>
    </source>
</reference>
<dbReference type="PANTHER" id="PTHR42870:SF1">
    <property type="entry name" value="NON-SPECIFIC LIPID-TRANSFER PROTEIN-LIKE 2"/>
    <property type="match status" value="1"/>
</dbReference>
<dbReference type="Pfam" id="PF22691">
    <property type="entry name" value="Thiolase_C_1"/>
    <property type="match status" value="1"/>
</dbReference>
<dbReference type="InterPro" id="IPR055140">
    <property type="entry name" value="Thiolase_C_2"/>
</dbReference>
<evidence type="ECO:0000259" key="1">
    <source>
        <dbReference type="Pfam" id="PF22691"/>
    </source>
</evidence>
<accession>A0A0H4VCL7</accession>
<proteinExistence type="predicted"/>
<dbReference type="SUPFAM" id="SSF53901">
    <property type="entry name" value="Thiolase-like"/>
    <property type="match status" value="1"/>
</dbReference>
<dbReference type="PIRSF" id="PIRSF000429">
    <property type="entry name" value="Ac-CoA_Ac_transf"/>
    <property type="match status" value="1"/>
</dbReference>
<dbReference type="AlphaFoldDB" id="A0A0H4VCL7"/>
<evidence type="ECO:0000313" key="2">
    <source>
        <dbReference type="EMBL" id="AKQ42100.1"/>
    </source>
</evidence>
<dbReference type="PATRIC" id="fig|1648404.4.peg.1841"/>
<dbReference type="OrthoDB" id="9790314at2"/>
<feature type="domain" description="Thiolase C-terminal" evidence="1">
    <location>
        <begin position="249"/>
        <end position="371"/>
    </location>
</feature>
<dbReference type="PANTHER" id="PTHR42870">
    <property type="entry name" value="ACETYL-COA C-ACETYLTRANSFERASE"/>
    <property type="match status" value="1"/>
</dbReference>
<reference evidence="2 3" key="1">
    <citation type="journal article" date="2015" name="Int. J. Syst. Evol. Microbiol.">
        <title>Erythrobacter atlanticus sp. nov., a bacterium from ocean sediment able to degrade polycyclic aromatic hydrocarbons.</title>
        <authorList>
            <person name="Zhuang L."/>
            <person name="Liu Y."/>
            <person name="Wang L."/>
            <person name="Wang W."/>
            <person name="Shao Z."/>
        </authorList>
    </citation>
    <scope>NUCLEOTIDE SEQUENCE [LARGE SCALE GENOMIC DNA]</scope>
    <source>
        <strain evidence="3">s21-N3</strain>
    </source>
</reference>
<dbReference type="InterPro" id="IPR016039">
    <property type="entry name" value="Thiolase-like"/>
</dbReference>
<evidence type="ECO:0000313" key="3">
    <source>
        <dbReference type="Proteomes" id="UP000059113"/>
    </source>
</evidence>
<organism evidence="2 3">
    <name type="scientific">Aurantiacibacter atlanticus</name>
    <dbReference type="NCBI Taxonomy" id="1648404"/>
    <lineage>
        <taxon>Bacteria</taxon>
        <taxon>Pseudomonadati</taxon>
        <taxon>Pseudomonadota</taxon>
        <taxon>Alphaproteobacteria</taxon>
        <taxon>Sphingomonadales</taxon>
        <taxon>Erythrobacteraceae</taxon>
        <taxon>Aurantiacibacter</taxon>
    </lineage>
</organism>
<gene>
    <name evidence="2" type="ORF">CP97_08830</name>
</gene>
<name>A0A0H4VCL7_9SPHN</name>
<protein>
    <recommendedName>
        <fullName evidence="1">Thiolase C-terminal domain-containing protein</fullName>
    </recommendedName>
</protein>
<dbReference type="KEGG" id="ery:CP97_08830"/>
<sequence>MALRDNAIVAYAEAKHEMRSGRDVWDYAGEILDALLERSGLERSEIDGVVFTPSATGAKTPMWSQSSLDYLGLETNFTDTTDLGGCSATGGIARAAAAIDAGYCETVVLINADTPSSEDNLIMRSFHHEWADPEGLLGPPGAFGLLSRRYDHLYGLDFEALGKMAVVQREHAVLNPNAVEKLRQPITVEDYLNSRMIADPLRLLDCVMMCDGGSGFVMMSKKRAKEKGYSRFVVPTGYGERTNYKLSQNDLEPTESGHRAAGEKAFKQAGIKPGDVGSFHPYDDFLIAMMIQFEMLGFCKPGQGGAFIQETDLRFDGDLPLNTSGGQISAGQPGLAGGGTNLVEAVRQLFGEGGDRQVKNTSNALVTGIGWIPYGRNWGSSTALVLTPDA</sequence>
<keyword evidence="3" id="KW-1185">Reference proteome</keyword>
<dbReference type="EMBL" id="CP011310">
    <property type="protein sequence ID" value="AKQ42100.1"/>
    <property type="molecule type" value="Genomic_DNA"/>
</dbReference>
<dbReference type="GO" id="GO:0003988">
    <property type="term" value="F:acetyl-CoA C-acyltransferase activity"/>
    <property type="evidence" value="ECO:0007669"/>
    <property type="project" value="UniProtKB-ARBA"/>
</dbReference>